<dbReference type="Gene3D" id="3.30.200.20">
    <property type="entry name" value="Phosphorylase Kinase, domain 1"/>
    <property type="match status" value="1"/>
</dbReference>
<proteinExistence type="predicted"/>
<evidence type="ECO:0000313" key="3">
    <source>
        <dbReference type="Proteomes" id="UP001341840"/>
    </source>
</evidence>
<protein>
    <recommendedName>
        <fullName evidence="4">Protein kinase domain-containing protein</fullName>
    </recommendedName>
</protein>
<dbReference type="InterPro" id="IPR011009">
    <property type="entry name" value="Kinase-like_dom_sf"/>
</dbReference>
<evidence type="ECO:0000313" key="2">
    <source>
        <dbReference type="EMBL" id="MED6150447.1"/>
    </source>
</evidence>
<gene>
    <name evidence="2" type="ORF">PIB30_072414</name>
</gene>
<evidence type="ECO:0008006" key="4">
    <source>
        <dbReference type="Google" id="ProtNLM"/>
    </source>
</evidence>
<feature type="region of interest" description="Disordered" evidence="1">
    <location>
        <begin position="1"/>
        <end position="28"/>
    </location>
</feature>
<reference evidence="2 3" key="1">
    <citation type="journal article" date="2023" name="Plants (Basel)">
        <title>Bridging the Gap: Combining Genomics and Transcriptomics Approaches to Understand Stylosanthes scabra, an Orphan Legume from the Brazilian Caatinga.</title>
        <authorList>
            <person name="Ferreira-Neto J.R.C."/>
            <person name="da Silva M.D."/>
            <person name="Binneck E."/>
            <person name="de Melo N.F."/>
            <person name="da Silva R.H."/>
            <person name="de Melo A.L.T.M."/>
            <person name="Pandolfi V."/>
            <person name="Bustamante F.O."/>
            <person name="Brasileiro-Vidal A.C."/>
            <person name="Benko-Iseppon A.M."/>
        </authorList>
    </citation>
    <scope>NUCLEOTIDE SEQUENCE [LARGE SCALE GENOMIC DNA]</scope>
    <source>
        <tissue evidence="2">Leaves</tissue>
    </source>
</reference>
<dbReference type="Proteomes" id="UP001341840">
    <property type="component" value="Unassembled WGS sequence"/>
</dbReference>
<keyword evidence="3" id="KW-1185">Reference proteome</keyword>
<comment type="caution">
    <text evidence="2">The sequence shown here is derived from an EMBL/GenBank/DDBJ whole genome shotgun (WGS) entry which is preliminary data.</text>
</comment>
<dbReference type="SUPFAM" id="SSF56112">
    <property type="entry name" value="Protein kinase-like (PK-like)"/>
    <property type="match status" value="1"/>
</dbReference>
<evidence type="ECO:0000256" key="1">
    <source>
        <dbReference type="SAM" id="MobiDB-lite"/>
    </source>
</evidence>
<sequence length="79" mass="8946">MGGMDDRLKSSATDNFSYSNKLGQGGYGPVYKRRVLYAIVEMNYCHDETAENCLQKLKLPEPVLCIGGILQVEEFKRKK</sequence>
<accession>A0ABU6TP77</accession>
<feature type="compositionally biased region" description="Polar residues" evidence="1">
    <location>
        <begin position="10"/>
        <end position="22"/>
    </location>
</feature>
<name>A0ABU6TP77_9FABA</name>
<dbReference type="EMBL" id="JASCZI010091478">
    <property type="protein sequence ID" value="MED6150447.1"/>
    <property type="molecule type" value="Genomic_DNA"/>
</dbReference>
<organism evidence="2 3">
    <name type="scientific">Stylosanthes scabra</name>
    <dbReference type="NCBI Taxonomy" id="79078"/>
    <lineage>
        <taxon>Eukaryota</taxon>
        <taxon>Viridiplantae</taxon>
        <taxon>Streptophyta</taxon>
        <taxon>Embryophyta</taxon>
        <taxon>Tracheophyta</taxon>
        <taxon>Spermatophyta</taxon>
        <taxon>Magnoliopsida</taxon>
        <taxon>eudicotyledons</taxon>
        <taxon>Gunneridae</taxon>
        <taxon>Pentapetalae</taxon>
        <taxon>rosids</taxon>
        <taxon>fabids</taxon>
        <taxon>Fabales</taxon>
        <taxon>Fabaceae</taxon>
        <taxon>Papilionoideae</taxon>
        <taxon>50 kb inversion clade</taxon>
        <taxon>dalbergioids sensu lato</taxon>
        <taxon>Dalbergieae</taxon>
        <taxon>Pterocarpus clade</taxon>
        <taxon>Stylosanthes</taxon>
    </lineage>
</organism>